<accession>A0A023AZT9</accession>
<feature type="compositionally biased region" description="Low complexity" evidence="1">
    <location>
        <begin position="187"/>
        <end position="202"/>
    </location>
</feature>
<organism evidence="2 3">
    <name type="scientific">Gregarina niphandrodes</name>
    <name type="common">Septate eugregarine</name>
    <dbReference type="NCBI Taxonomy" id="110365"/>
    <lineage>
        <taxon>Eukaryota</taxon>
        <taxon>Sar</taxon>
        <taxon>Alveolata</taxon>
        <taxon>Apicomplexa</taxon>
        <taxon>Conoidasida</taxon>
        <taxon>Gregarinasina</taxon>
        <taxon>Eugregarinorida</taxon>
        <taxon>Gregarinidae</taxon>
        <taxon>Gregarina</taxon>
    </lineage>
</organism>
<sequence>MGRSRKYVLVDELNVLESETVGSTGIVDRSVIAALASRGSLLRVNADQQVALVHRGMTARDRYVNEECNSVRGLAYQLSRTGFLTRLPVPVTALLTRCSRLRLLYHYDKPLANIKVFQGVTARVYGNYTFGQLPSNQLPSNQLPSNQLPSNQLPFNQLPSNQLPSNQLPSNQLPSNQLSGGHSPLGQSPCSSRRQSSSFRQSPWLRKSSQLVSGQFLVLMLPEERLARQEYASRSMSSDLAAPSAAVASTEQSRQSLGQAIGQSIGQYIAPQRSVGPQRSAREHKSGSHTSASKMKLGQEAGREAVSDALPDVKQDELDCRRESFDLATSMLKGSSHETYVALVRSLVLGYLLNDPDAFCGPGAADRASRRDLVQYLRNSVTLVMLGLRFVGRTFAGSLILRLLTSFVADFDRTGALTGGAPIGGVGLLVGDEEEEEEVHWVPDSSAAGPITLYMIHATENLECPLVYAASTLPLTRRSMSQEGRRFEASCVALLHGGAEEVGRLGDLLGLPSPLEVNEEVYPLSYGDAASPRAASPDGAGLARQAAFAGLYRTQAVLILDAILSKIVPRLPPSDPGSLDLVAAFLTKATILRFSTQTT</sequence>
<dbReference type="RefSeq" id="XP_011132684.1">
    <property type="nucleotide sequence ID" value="XM_011134382.1"/>
</dbReference>
<dbReference type="EMBL" id="AFNH02001102">
    <property type="protein sequence ID" value="EZG44369.1"/>
    <property type="molecule type" value="Genomic_DNA"/>
</dbReference>
<proteinExistence type="predicted"/>
<feature type="region of interest" description="Disordered" evidence="1">
    <location>
        <begin position="272"/>
        <end position="305"/>
    </location>
</feature>
<dbReference type="AlphaFoldDB" id="A0A023AZT9"/>
<keyword evidence="3" id="KW-1185">Reference proteome</keyword>
<evidence type="ECO:0000313" key="2">
    <source>
        <dbReference type="EMBL" id="EZG44369.1"/>
    </source>
</evidence>
<evidence type="ECO:0000313" key="3">
    <source>
        <dbReference type="Proteomes" id="UP000019763"/>
    </source>
</evidence>
<reference evidence="2" key="1">
    <citation type="submission" date="2013-12" db="EMBL/GenBank/DDBJ databases">
        <authorList>
            <person name="Omoto C.K."/>
            <person name="Sibley D."/>
            <person name="Venepally P."/>
            <person name="Hadjithomas M."/>
            <person name="Karamycheva S."/>
            <person name="Brunk B."/>
            <person name="Roos D."/>
            <person name="Caler E."/>
            <person name="Lorenzi H."/>
        </authorList>
    </citation>
    <scope>NUCLEOTIDE SEQUENCE</scope>
</reference>
<protein>
    <submittedName>
        <fullName evidence="2">Uncharacterized protein</fullName>
    </submittedName>
</protein>
<dbReference type="Proteomes" id="UP000019763">
    <property type="component" value="Unassembled WGS sequence"/>
</dbReference>
<feature type="region of interest" description="Disordered" evidence="1">
    <location>
        <begin position="136"/>
        <end position="204"/>
    </location>
</feature>
<name>A0A023AZT9_GRENI</name>
<dbReference type="OrthoDB" id="372438at2759"/>
<evidence type="ECO:0000256" key="1">
    <source>
        <dbReference type="SAM" id="MobiDB-lite"/>
    </source>
</evidence>
<feature type="compositionally biased region" description="Polar residues" evidence="1">
    <location>
        <begin position="136"/>
        <end position="180"/>
    </location>
</feature>
<dbReference type="GeneID" id="22915175"/>
<dbReference type="VEuPathDB" id="CryptoDB:GNI_148120"/>
<comment type="caution">
    <text evidence="2">The sequence shown here is derived from an EMBL/GenBank/DDBJ whole genome shotgun (WGS) entry which is preliminary data.</text>
</comment>
<gene>
    <name evidence="2" type="ORF">GNI_148120</name>
</gene>